<proteinExistence type="predicted"/>
<dbReference type="Proteomes" id="UP000670092">
    <property type="component" value="Unassembled WGS sequence"/>
</dbReference>
<reference evidence="1 2" key="1">
    <citation type="submission" date="2021-01" db="EMBL/GenBank/DDBJ databases">
        <title>Chromosome-level genome assembly of a human fungal pathogen reveals clustering of transcriptionally co-regulated genes.</title>
        <authorList>
            <person name="Voorhies M."/>
            <person name="Cohen S."/>
            <person name="Shea T.P."/>
            <person name="Petrus S."/>
            <person name="Munoz J.F."/>
            <person name="Poplawski S."/>
            <person name="Goldman W.E."/>
            <person name="Michael T."/>
            <person name="Cuomo C.A."/>
            <person name="Sil A."/>
            <person name="Beyhan S."/>
        </authorList>
    </citation>
    <scope>NUCLEOTIDE SEQUENCE [LARGE SCALE GENOMIC DNA]</scope>
    <source>
        <strain evidence="1 2">G184AR</strain>
    </source>
</reference>
<dbReference type="EMBL" id="JAEVHI010000001">
    <property type="protein sequence ID" value="KAG5304937.1"/>
    <property type="molecule type" value="Genomic_DNA"/>
</dbReference>
<evidence type="ECO:0000313" key="1">
    <source>
        <dbReference type="EMBL" id="KAG5304937.1"/>
    </source>
</evidence>
<comment type="caution">
    <text evidence="1">The sequence shown here is derived from an EMBL/GenBank/DDBJ whole genome shotgun (WGS) entry which is preliminary data.</text>
</comment>
<accession>A0A8H8D8R2</accession>
<gene>
    <name evidence="1" type="ORF">I7I52_03442</name>
</gene>
<name>A0A8H8D8R2_AJECA</name>
<organism evidence="1 2">
    <name type="scientific">Ajellomyces capsulatus</name>
    <name type="common">Darling's disease fungus</name>
    <name type="synonym">Histoplasma capsulatum</name>
    <dbReference type="NCBI Taxonomy" id="5037"/>
    <lineage>
        <taxon>Eukaryota</taxon>
        <taxon>Fungi</taxon>
        <taxon>Dikarya</taxon>
        <taxon>Ascomycota</taxon>
        <taxon>Pezizomycotina</taxon>
        <taxon>Eurotiomycetes</taxon>
        <taxon>Eurotiomycetidae</taxon>
        <taxon>Onygenales</taxon>
        <taxon>Ajellomycetaceae</taxon>
        <taxon>Histoplasma</taxon>
    </lineage>
</organism>
<dbReference type="VEuPathDB" id="FungiDB:I7I52_03442"/>
<dbReference type="AlphaFoldDB" id="A0A8H8D8R2"/>
<protein>
    <submittedName>
        <fullName evidence="1">Uncharacterized protein</fullName>
    </submittedName>
</protein>
<evidence type="ECO:0000313" key="2">
    <source>
        <dbReference type="Proteomes" id="UP000670092"/>
    </source>
</evidence>
<sequence length="88" mass="9823">MCAAQSTNKNPCFKSEIRNAISQPWPSCRSQSLHGAKLALEDQGPNCSKYWMGLGTDENSSNNIQRYTTDLSIAASNRRLERLALSCW</sequence>